<protein>
    <recommendedName>
        <fullName evidence="6">AGC-kinase C-terminal domain-containing protein</fullName>
    </recommendedName>
</protein>
<organism evidence="7 8">
    <name type="scientific">Cichlidogyrus casuarinus</name>
    <dbReference type="NCBI Taxonomy" id="1844966"/>
    <lineage>
        <taxon>Eukaryota</taxon>
        <taxon>Metazoa</taxon>
        <taxon>Spiralia</taxon>
        <taxon>Lophotrochozoa</taxon>
        <taxon>Platyhelminthes</taxon>
        <taxon>Monogenea</taxon>
        <taxon>Monopisthocotylea</taxon>
        <taxon>Dactylogyridea</taxon>
        <taxon>Ancyrocephalidae</taxon>
        <taxon>Cichlidogyrus</taxon>
    </lineage>
</organism>
<dbReference type="Gene3D" id="3.30.200.20">
    <property type="entry name" value="Phosphorylase Kinase, domain 1"/>
    <property type="match status" value="1"/>
</dbReference>
<keyword evidence="1" id="KW-0723">Serine/threonine-protein kinase</keyword>
<evidence type="ECO:0000256" key="4">
    <source>
        <dbReference type="ARBA" id="ARBA00022777"/>
    </source>
</evidence>
<sequence length="188" mass="20834">MGSSVSHLNLGQINICVLQWCGRVNESHVNQKSDQLCVCRENPTERYGYGKGGLREVQKHVWFEGFNWEGLRKRLVTPPIVPQVKSAIDTSNFDSYLPDADIPPDDVTGWDRLFYNHSFSSVSWGVALWLGPVSAGWSDEEAICAGTLNMSSYLGSWCFSSSCVTTTSYAGGLVWFARSIAAITIQDQ</sequence>
<dbReference type="GO" id="GO:0004674">
    <property type="term" value="F:protein serine/threonine kinase activity"/>
    <property type="evidence" value="ECO:0007669"/>
    <property type="project" value="UniProtKB-KW"/>
</dbReference>
<dbReference type="PROSITE" id="PS51285">
    <property type="entry name" value="AGC_KINASE_CTER"/>
    <property type="match status" value="1"/>
</dbReference>
<dbReference type="PANTHER" id="PTHR24353:SF111">
    <property type="match status" value="1"/>
</dbReference>
<keyword evidence="2" id="KW-0808">Transferase</keyword>
<dbReference type="Proteomes" id="UP001626550">
    <property type="component" value="Unassembled WGS sequence"/>
</dbReference>
<evidence type="ECO:0000256" key="1">
    <source>
        <dbReference type="ARBA" id="ARBA00022527"/>
    </source>
</evidence>
<dbReference type="AlphaFoldDB" id="A0ABD2PMS4"/>
<dbReference type="Gene3D" id="1.10.510.10">
    <property type="entry name" value="Transferase(Phosphotransferase) domain 1"/>
    <property type="match status" value="1"/>
</dbReference>
<accession>A0ABD2PMS4</accession>
<feature type="domain" description="AGC-kinase C-terminal" evidence="6">
    <location>
        <begin position="64"/>
        <end position="129"/>
    </location>
</feature>
<evidence type="ECO:0000256" key="5">
    <source>
        <dbReference type="ARBA" id="ARBA00022840"/>
    </source>
</evidence>
<gene>
    <name evidence="7" type="ORF">Ciccas_013290</name>
</gene>
<keyword evidence="8" id="KW-1185">Reference proteome</keyword>
<evidence type="ECO:0000313" key="8">
    <source>
        <dbReference type="Proteomes" id="UP001626550"/>
    </source>
</evidence>
<proteinExistence type="predicted"/>
<reference evidence="7 8" key="1">
    <citation type="submission" date="2024-11" db="EMBL/GenBank/DDBJ databases">
        <title>Adaptive evolution of stress response genes in parasites aligns with host niche diversity.</title>
        <authorList>
            <person name="Hahn C."/>
            <person name="Resl P."/>
        </authorList>
    </citation>
    <scope>NUCLEOTIDE SEQUENCE [LARGE SCALE GENOMIC DNA]</scope>
    <source>
        <strain evidence="7">EGGRZ-B1_66</strain>
        <tissue evidence="7">Body</tissue>
    </source>
</reference>
<dbReference type="InterPro" id="IPR000961">
    <property type="entry name" value="AGC-kinase_C"/>
</dbReference>
<dbReference type="InterPro" id="IPR011009">
    <property type="entry name" value="Kinase-like_dom_sf"/>
</dbReference>
<dbReference type="PANTHER" id="PTHR24353">
    <property type="entry name" value="CYCLIC NUCLEOTIDE-DEPENDENT PROTEIN KINASE"/>
    <property type="match status" value="1"/>
</dbReference>
<evidence type="ECO:0000256" key="3">
    <source>
        <dbReference type="ARBA" id="ARBA00022741"/>
    </source>
</evidence>
<dbReference type="SUPFAM" id="SSF56112">
    <property type="entry name" value="Protein kinase-like (PK-like)"/>
    <property type="match status" value="1"/>
</dbReference>
<keyword evidence="5" id="KW-0067">ATP-binding</keyword>
<comment type="caution">
    <text evidence="7">The sequence shown here is derived from an EMBL/GenBank/DDBJ whole genome shotgun (WGS) entry which is preliminary data.</text>
</comment>
<evidence type="ECO:0000259" key="6">
    <source>
        <dbReference type="PROSITE" id="PS51285"/>
    </source>
</evidence>
<dbReference type="GO" id="GO:0005524">
    <property type="term" value="F:ATP binding"/>
    <property type="evidence" value="ECO:0007669"/>
    <property type="project" value="UniProtKB-KW"/>
</dbReference>
<dbReference type="EMBL" id="JBJKFK010005687">
    <property type="protein sequence ID" value="KAL3308182.1"/>
    <property type="molecule type" value="Genomic_DNA"/>
</dbReference>
<keyword evidence="3" id="KW-0547">Nucleotide-binding</keyword>
<name>A0ABD2PMS4_9PLAT</name>
<keyword evidence="4" id="KW-0418">Kinase</keyword>
<evidence type="ECO:0000256" key="2">
    <source>
        <dbReference type="ARBA" id="ARBA00022679"/>
    </source>
</evidence>
<dbReference type="SMART" id="SM00133">
    <property type="entry name" value="S_TK_X"/>
    <property type="match status" value="1"/>
</dbReference>
<evidence type="ECO:0000313" key="7">
    <source>
        <dbReference type="EMBL" id="KAL3308182.1"/>
    </source>
</evidence>